<dbReference type="CDD" id="cd00609">
    <property type="entry name" value="AAT_like"/>
    <property type="match status" value="1"/>
</dbReference>
<dbReference type="SUPFAM" id="SSF53383">
    <property type="entry name" value="PLP-dependent transferases"/>
    <property type="match status" value="1"/>
</dbReference>
<organism evidence="4 5">
    <name type="scientific">Penicillium subrubescens</name>
    <dbReference type="NCBI Taxonomy" id="1316194"/>
    <lineage>
        <taxon>Eukaryota</taxon>
        <taxon>Fungi</taxon>
        <taxon>Dikarya</taxon>
        <taxon>Ascomycota</taxon>
        <taxon>Pezizomycotina</taxon>
        <taxon>Eurotiomycetes</taxon>
        <taxon>Eurotiomycetidae</taxon>
        <taxon>Eurotiales</taxon>
        <taxon>Aspergillaceae</taxon>
        <taxon>Penicillium</taxon>
    </lineage>
</organism>
<dbReference type="Proteomes" id="UP000186955">
    <property type="component" value="Unassembled WGS sequence"/>
</dbReference>
<dbReference type="PANTHER" id="PTHR43795:SF39">
    <property type="entry name" value="AMINOTRANSFERASE CLASS I_CLASSII DOMAIN-CONTAINING PROTEIN"/>
    <property type="match status" value="1"/>
</dbReference>
<reference evidence="4 5" key="1">
    <citation type="submission" date="2016-10" db="EMBL/GenBank/DDBJ databases">
        <title>Genome sequence of the ascomycete fungus Penicillium subrubescens.</title>
        <authorList>
            <person name="De Vries R.P."/>
            <person name="Peng M."/>
            <person name="Dilokpimol A."/>
            <person name="Hilden K."/>
            <person name="Makela M.R."/>
            <person name="Grigoriev I."/>
            <person name="Riley R."/>
            <person name="Granchi Z."/>
        </authorList>
    </citation>
    <scope>NUCLEOTIDE SEQUENCE [LARGE SCALE GENOMIC DNA]</scope>
    <source>
        <strain evidence="4 5">CBS 132785</strain>
    </source>
</reference>
<dbReference type="InterPro" id="IPR004839">
    <property type="entry name" value="Aminotransferase_I/II_large"/>
</dbReference>
<dbReference type="InterPro" id="IPR015424">
    <property type="entry name" value="PyrdxlP-dep_Trfase"/>
</dbReference>
<keyword evidence="2" id="KW-0663">Pyridoxal phosphate</keyword>
<accession>A0A1Q5TCU4</accession>
<dbReference type="Pfam" id="PF00155">
    <property type="entry name" value="Aminotran_1_2"/>
    <property type="match status" value="1"/>
</dbReference>
<dbReference type="GO" id="GO:0006520">
    <property type="term" value="P:amino acid metabolic process"/>
    <property type="evidence" value="ECO:0007669"/>
    <property type="project" value="TreeGrafter"/>
</dbReference>
<dbReference type="InterPro" id="IPR004838">
    <property type="entry name" value="NHTrfase_class1_PyrdxlP-BS"/>
</dbReference>
<dbReference type="Gene3D" id="3.40.640.10">
    <property type="entry name" value="Type I PLP-dependent aspartate aminotransferase-like (Major domain)"/>
    <property type="match status" value="1"/>
</dbReference>
<dbReference type="PROSITE" id="PS00105">
    <property type="entry name" value="AA_TRANSFER_CLASS_1"/>
    <property type="match status" value="1"/>
</dbReference>
<evidence type="ECO:0000313" key="4">
    <source>
        <dbReference type="EMBL" id="OKO98042.1"/>
    </source>
</evidence>
<comment type="caution">
    <text evidence="4">The sequence shown here is derived from an EMBL/GenBank/DDBJ whole genome shotgun (WGS) entry which is preliminary data.</text>
</comment>
<feature type="domain" description="Aminotransferase class I/classII large" evidence="3">
    <location>
        <begin position="3"/>
        <end position="207"/>
    </location>
</feature>
<dbReference type="AlphaFoldDB" id="A0A1Q5TCU4"/>
<dbReference type="PANTHER" id="PTHR43795">
    <property type="entry name" value="BIFUNCTIONAL ASPARTATE AMINOTRANSFERASE AND GLUTAMATE/ASPARTATE-PREPHENATE AMINOTRANSFERASE-RELATED"/>
    <property type="match status" value="1"/>
</dbReference>
<protein>
    <submittedName>
        <fullName evidence="4">1-aminocyclopropane-1-carboxylate synthase-like protein 1</fullName>
    </submittedName>
</protein>
<evidence type="ECO:0000256" key="1">
    <source>
        <dbReference type="ARBA" id="ARBA00007441"/>
    </source>
</evidence>
<dbReference type="GO" id="GO:0008483">
    <property type="term" value="F:transaminase activity"/>
    <property type="evidence" value="ECO:0007669"/>
    <property type="project" value="TreeGrafter"/>
</dbReference>
<gene>
    <name evidence="4" type="ORF">PENSUB_9622</name>
</gene>
<evidence type="ECO:0000256" key="2">
    <source>
        <dbReference type="ARBA" id="ARBA00022898"/>
    </source>
</evidence>
<dbReference type="InterPro" id="IPR015421">
    <property type="entry name" value="PyrdxlP-dep_Trfase_major"/>
</dbReference>
<dbReference type="STRING" id="1316194.A0A1Q5TCU4"/>
<sequence length="297" mass="32561">MANLIATYFHPAKPISPEHIVFTNGVTSLNAVCAQCLTNPGDGILLGQPIYGSFTGDLSVLSGCQLIYSPFHGDDQFSVDAVARYEEAFLKARDETGVAIKALLICNPHNPLGRCYSRETLVVLLQFCQKYQIHLISDEVYALSVYDNGDPSHGFVSVLSIDPVTLGVDPALVHVLYGMSKDFAAAGLRLGCLISQNKRFLQAALSLSVAGFFLWIDLSKFLDHAIVTSQGGWAAELDLSRRLQEIGVVMSSGHAYHNEVPGWFRVIFSVEVESLKMGLASYITARLIVWYLVESWV</sequence>
<proteinExistence type="inferred from homology"/>
<dbReference type="InterPro" id="IPR050478">
    <property type="entry name" value="Ethylene_sulfur-biosynth"/>
</dbReference>
<dbReference type="GO" id="GO:0030170">
    <property type="term" value="F:pyridoxal phosphate binding"/>
    <property type="evidence" value="ECO:0007669"/>
    <property type="project" value="InterPro"/>
</dbReference>
<name>A0A1Q5TCU4_9EURO</name>
<evidence type="ECO:0000259" key="3">
    <source>
        <dbReference type="Pfam" id="PF00155"/>
    </source>
</evidence>
<comment type="similarity">
    <text evidence="1">Belongs to the class-I pyridoxal-phosphate-dependent aminotransferase family.</text>
</comment>
<evidence type="ECO:0000313" key="5">
    <source>
        <dbReference type="Proteomes" id="UP000186955"/>
    </source>
</evidence>
<dbReference type="EMBL" id="MNBE01000682">
    <property type="protein sequence ID" value="OKO98042.1"/>
    <property type="molecule type" value="Genomic_DNA"/>
</dbReference>
<keyword evidence="5" id="KW-1185">Reference proteome</keyword>
<dbReference type="PRINTS" id="PR00753">
    <property type="entry name" value="ACCSYNTHASE"/>
</dbReference>